<dbReference type="EMBL" id="NNAY01001597">
    <property type="protein sequence ID" value="OXU23472.1"/>
    <property type="molecule type" value="Genomic_DNA"/>
</dbReference>
<evidence type="ECO:0000256" key="1">
    <source>
        <dbReference type="ARBA" id="ARBA00004173"/>
    </source>
</evidence>
<evidence type="ECO:0000256" key="6">
    <source>
        <dbReference type="ARBA" id="ARBA00039335"/>
    </source>
</evidence>
<dbReference type="InterPro" id="IPR005324">
    <property type="entry name" value="Ribosomal_uS5_C"/>
</dbReference>
<comment type="subcellular location">
    <subcellularLocation>
        <location evidence="1">Mitochondrion</location>
    </subcellularLocation>
</comment>
<dbReference type="SUPFAM" id="SSF54211">
    <property type="entry name" value="Ribosomal protein S5 domain 2-like"/>
    <property type="match status" value="1"/>
</dbReference>
<dbReference type="OrthoDB" id="309483at2759"/>
<evidence type="ECO:0000256" key="10">
    <source>
        <dbReference type="RuleBase" id="RU003823"/>
    </source>
</evidence>
<dbReference type="GO" id="GO:0005763">
    <property type="term" value="C:mitochondrial small ribosomal subunit"/>
    <property type="evidence" value="ECO:0007669"/>
    <property type="project" value="UniProtKB-ARBA"/>
</dbReference>
<evidence type="ECO:0000256" key="9">
    <source>
        <dbReference type="PROSITE-ProRule" id="PRU00268"/>
    </source>
</evidence>
<evidence type="ECO:0000256" key="5">
    <source>
        <dbReference type="ARBA" id="ARBA00023274"/>
    </source>
</evidence>
<evidence type="ECO:0000256" key="7">
    <source>
        <dbReference type="ARBA" id="ARBA00041606"/>
    </source>
</evidence>
<accession>A0A232EYG4</accession>
<dbReference type="AlphaFoldDB" id="A0A232EYG4"/>
<dbReference type="Proteomes" id="UP000215335">
    <property type="component" value="Unassembled WGS sequence"/>
</dbReference>
<evidence type="ECO:0000256" key="3">
    <source>
        <dbReference type="ARBA" id="ARBA00022980"/>
    </source>
</evidence>
<protein>
    <recommendedName>
        <fullName evidence="6">Small ribosomal subunit protein uS5m</fullName>
    </recommendedName>
    <alternativeName>
        <fullName evidence="7">28S ribosomal protein S5, mitochondrial</fullName>
    </alternativeName>
</protein>
<dbReference type="PROSITE" id="PS50881">
    <property type="entry name" value="S5_DSRBD"/>
    <property type="match status" value="1"/>
</dbReference>
<dbReference type="InterPro" id="IPR048584">
    <property type="entry name" value="Ribosomal_uS5m_N"/>
</dbReference>
<keyword evidence="3 9" id="KW-0689">Ribosomal protein</keyword>
<comment type="caution">
    <text evidence="12">The sequence shown here is derived from an EMBL/GenBank/DDBJ whole genome shotgun (WGS) entry which is preliminary data.</text>
</comment>
<dbReference type="Pfam" id="PF21251">
    <property type="entry name" value="Ribosomal_uS5m_N"/>
    <property type="match status" value="1"/>
</dbReference>
<dbReference type="Pfam" id="PF00333">
    <property type="entry name" value="Ribosomal_S5"/>
    <property type="match status" value="1"/>
</dbReference>
<reference evidence="12 13" key="1">
    <citation type="journal article" date="2017" name="Curr. Biol.">
        <title>The Evolution of Venom by Co-option of Single-Copy Genes.</title>
        <authorList>
            <person name="Martinson E.O."/>
            <person name="Mrinalini"/>
            <person name="Kelkar Y.D."/>
            <person name="Chang C.H."/>
            <person name="Werren J.H."/>
        </authorList>
    </citation>
    <scope>NUCLEOTIDE SEQUENCE [LARGE SCALE GENOMIC DNA]</scope>
    <source>
        <strain evidence="12 13">Alberta</strain>
        <tissue evidence="12">Whole body</tissue>
    </source>
</reference>
<dbReference type="GO" id="GO:0003723">
    <property type="term" value="F:RNA binding"/>
    <property type="evidence" value="ECO:0007669"/>
    <property type="project" value="InterPro"/>
</dbReference>
<dbReference type="PANTHER" id="PTHR48277">
    <property type="entry name" value="MITOCHONDRIAL RIBOSOMAL PROTEIN S5"/>
    <property type="match status" value="1"/>
</dbReference>
<dbReference type="GO" id="GO:0006412">
    <property type="term" value="P:translation"/>
    <property type="evidence" value="ECO:0007669"/>
    <property type="project" value="InterPro"/>
</dbReference>
<evidence type="ECO:0000256" key="8">
    <source>
        <dbReference type="ARBA" id="ARBA00062683"/>
    </source>
</evidence>
<dbReference type="InterPro" id="IPR000851">
    <property type="entry name" value="Ribosomal_uS5"/>
</dbReference>
<dbReference type="SUPFAM" id="SSF54768">
    <property type="entry name" value="dsRNA-binding domain-like"/>
    <property type="match status" value="1"/>
</dbReference>
<dbReference type="FunFam" id="3.30.160.20:FF:000022">
    <property type="entry name" value="28S ribosomal protein S5, mitochondrial"/>
    <property type="match status" value="1"/>
</dbReference>
<dbReference type="FunFam" id="3.30.230.10:FF:000002">
    <property type="entry name" value="30S ribosomal protein S5"/>
    <property type="match status" value="1"/>
</dbReference>
<dbReference type="PANTHER" id="PTHR48277:SF1">
    <property type="entry name" value="MITOCHONDRIAL RIBOSOMAL PROTEIN S5"/>
    <property type="match status" value="1"/>
</dbReference>
<feature type="domain" description="S5 DRBM" evidence="11">
    <location>
        <begin position="179"/>
        <end position="243"/>
    </location>
</feature>
<gene>
    <name evidence="12" type="ORF">TSAR_008763</name>
</gene>
<dbReference type="STRING" id="543379.A0A232EYG4"/>
<evidence type="ECO:0000313" key="13">
    <source>
        <dbReference type="Proteomes" id="UP000215335"/>
    </source>
</evidence>
<dbReference type="GO" id="GO:0005743">
    <property type="term" value="C:mitochondrial inner membrane"/>
    <property type="evidence" value="ECO:0007669"/>
    <property type="project" value="UniProtKB-ARBA"/>
</dbReference>
<keyword evidence="5 9" id="KW-0687">Ribonucleoprotein</keyword>
<name>A0A232EYG4_9HYME</name>
<evidence type="ECO:0000313" key="12">
    <source>
        <dbReference type="EMBL" id="OXU23472.1"/>
    </source>
</evidence>
<dbReference type="Gene3D" id="3.30.160.20">
    <property type="match status" value="1"/>
</dbReference>
<evidence type="ECO:0000256" key="4">
    <source>
        <dbReference type="ARBA" id="ARBA00023128"/>
    </source>
</evidence>
<evidence type="ECO:0000256" key="2">
    <source>
        <dbReference type="ARBA" id="ARBA00008945"/>
    </source>
</evidence>
<dbReference type="GO" id="GO:0003735">
    <property type="term" value="F:structural constituent of ribosome"/>
    <property type="evidence" value="ECO:0007669"/>
    <property type="project" value="UniProtKB-UniRule"/>
</dbReference>
<organism evidence="12 13">
    <name type="scientific">Trichomalopsis sarcophagae</name>
    <dbReference type="NCBI Taxonomy" id="543379"/>
    <lineage>
        <taxon>Eukaryota</taxon>
        <taxon>Metazoa</taxon>
        <taxon>Ecdysozoa</taxon>
        <taxon>Arthropoda</taxon>
        <taxon>Hexapoda</taxon>
        <taxon>Insecta</taxon>
        <taxon>Pterygota</taxon>
        <taxon>Neoptera</taxon>
        <taxon>Endopterygota</taxon>
        <taxon>Hymenoptera</taxon>
        <taxon>Apocrita</taxon>
        <taxon>Proctotrupomorpha</taxon>
        <taxon>Chalcidoidea</taxon>
        <taxon>Pteromalidae</taxon>
        <taxon>Pteromalinae</taxon>
        <taxon>Trichomalopsis</taxon>
    </lineage>
</organism>
<dbReference type="InterPro" id="IPR020568">
    <property type="entry name" value="Ribosomal_Su5_D2-typ_SF"/>
</dbReference>
<dbReference type="Gene3D" id="3.30.230.10">
    <property type="match status" value="1"/>
</dbReference>
<comment type="subunit">
    <text evidence="8">Component of the mitochondrial ribosome small subunit (28S) which comprises a 12S rRNA and about 30 distinct proteins.</text>
</comment>
<keyword evidence="13" id="KW-1185">Reference proteome</keyword>
<dbReference type="InterPro" id="IPR013810">
    <property type="entry name" value="Ribosomal_uS5_N"/>
</dbReference>
<keyword evidence="4" id="KW-0496">Mitochondrion</keyword>
<dbReference type="InterPro" id="IPR014721">
    <property type="entry name" value="Ribsml_uS5_D2-typ_fold_subgr"/>
</dbReference>
<sequence>MSCNLLRVYSSFVKPLRQSLLSTNRICSNVTDTHQQVLKLQSPTACQIRLTSFFTKYSADSLWKSVTSVSNAGKQRGRGRGAKKLMKDLNRGQYIGVGKINMLWPGLTGPIMRGSTVMKQQKLPEDTQREAKLIKIRDSMQNRRSRRIHPLERGWTSAKMGGRSIGPPDPVNDEVFVGFDSKVIEHKMVAHMTGNLGRKRSYSSFVITGNKNGLCGIALGKSAEGRTALRLARNRAGFKLMHVPLYKNHTVFHDFFTQFGTTKLFVTKKPEGYGLVCHRAIKCACEVIGIKDLHVKVEGSIHYQHIIKAFLIGLLRQKTHQQLAEEKKLHLVEMRKENLMYPVVVASPSVVRKPEEVKSTEILNFKQYVLGGKIVLKKKKFPPFYENYDSYKLKKSKMEYLRNQDQVRIRMLAEYGEFRSFLTDKYPEAKPQPFTKKEDD</sequence>
<dbReference type="Pfam" id="PF03719">
    <property type="entry name" value="Ribosomal_S5_C"/>
    <property type="match status" value="1"/>
</dbReference>
<proteinExistence type="inferred from homology"/>
<evidence type="ECO:0000259" key="11">
    <source>
        <dbReference type="PROSITE" id="PS50881"/>
    </source>
</evidence>
<comment type="similarity">
    <text evidence="2 10">Belongs to the universal ribosomal protein uS5 family.</text>
</comment>